<evidence type="ECO:0000256" key="2">
    <source>
        <dbReference type="SAM" id="SignalP"/>
    </source>
</evidence>
<evidence type="ECO:0000259" key="4">
    <source>
        <dbReference type="Pfam" id="PF13086"/>
    </source>
</evidence>
<name>A0A8J4F3C9_9CHLO</name>
<dbReference type="GO" id="GO:0003968">
    <property type="term" value="F:RNA-directed RNA polymerase activity"/>
    <property type="evidence" value="ECO:0007669"/>
    <property type="project" value="UniProtKB-KW"/>
</dbReference>
<feature type="compositionally biased region" description="Low complexity" evidence="1">
    <location>
        <begin position="1158"/>
        <end position="1168"/>
    </location>
</feature>
<feature type="region of interest" description="Disordered" evidence="1">
    <location>
        <begin position="984"/>
        <end position="1003"/>
    </location>
</feature>
<evidence type="ECO:0008006" key="7">
    <source>
        <dbReference type="Google" id="ProtNLM"/>
    </source>
</evidence>
<evidence type="ECO:0000313" key="6">
    <source>
        <dbReference type="Proteomes" id="UP000747399"/>
    </source>
</evidence>
<dbReference type="InterPro" id="IPR057596">
    <property type="entry name" value="RDRP_core"/>
</dbReference>
<feature type="domain" description="DNA2/NAM7 helicase helicase" evidence="4">
    <location>
        <begin position="1651"/>
        <end position="1743"/>
    </location>
</feature>
<dbReference type="GO" id="GO:0004386">
    <property type="term" value="F:helicase activity"/>
    <property type="evidence" value="ECO:0007669"/>
    <property type="project" value="InterPro"/>
</dbReference>
<evidence type="ECO:0000256" key="1">
    <source>
        <dbReference type="SAM" id="MobiDB-lite"/>
    </source>
</evidence>
<feature type="non-terminal residue" evidence="5">
    <location>
        <position position="1805"/>
    </location>
</feature>
<feature type="signal peptide" evidence="2">
    <location>
        <begin position="1"/>
        <end position="20"/>
    </location>
</feature>
<gene>
    <name evidence="5" type="ORF">Vafri_14238</name>
</gene>
<feature type="compositionally biased region" description="Basic and acidic residues" evidence="1">
    <location>
        <begin position="37"/>
        <end position="46"/>
    </location>
</feature>
<dbReference type="EMBL" id="BNCO01000034">
    <property type="protein sequence ID" value="GIL59350.1"/>
    <property type="molecule type" value="Genomic_DNA"/>
</dbReference>
<dbReference type="InterPro" id="IPR041677">
    <property type="entry name" value="DNA2/NAM7_AAA_11"/>
</dbReference>
<feature type="chain" id="PRO_5035207535" description="RNA-directed RNA polymerase" evidence="2">
    <location>
        <begin position="21"/>
        <end position="1805"/>
    </location>
</feature>
<dbReference type="GO" id="GO:0031380">
    <property type="term" value="C:nuclear RNA-directed RNA polymerase complex"/>
    <property type="evidence" value="ECO:0007669"/>
    <property type="project" value="TreeGrafter"/>
</dbReference>
<feature type="compositionally biased region" description="Low complexity" evidence="1">
    <location>
        <begin position="1743"/>
        <end position="1758"/>
    </location>
</feature>
<accession>A0A8J4F3C9</accession>
<feature type="region of interest" description="Disordered" evidence="1">
    <location>
        <begin position="1743"/>
        <end position="1805"/>
    </location>
</feature>
<feature type="region of interest" description="Disordered" evidence="1">
    <location>
        <begin position="31"/>
        <end position="84"/>
    </location>
</feature>
<feature type="compositionally biased region" description="Low complexity" evidence="1">
    <location>
        <begin position="1780"/>
        <end position="1805"/>
    </location>
</feature>
<feature type="region of interest" description="Disordered" evidence="1">
    <location>
        <begin position="196"/>
        <end position="217"/>
    </location>
</feature>
<dbReference type="PANTHER" id="PTHR23079">
    <property type="entry name" value="RNA-DEPENDENT RNA POLYMERASE"/>
    <property type="match status" value="1"/>
</dbReference>
<reference evidence="5" key="1">
    <citation type="journal article" date="2021" name="Proc. Natl. Acad. Sci. U.S.A.">
        <title>Three genomes in the algal genus Volvox reveal the fate of a haploid sex-determining region after a transition to homothallism.</title>
        <authorList>
            <person name="Yamamoto K."/>
            <person name="Hamaji T."/>
            <person name="Kawai-Toyooka H."/>
            <person name="Matsuzaki R."/>
            <person name="Takahashi F."/>
            <person name="Nishimura Y."/>
            <person name="Kawachi M."/>
            <person name="Noguchi H."/>
            <person name="Minakuchi Y."/>
            <person name="Umen J.G."/>
            <person name="Toyoda A."/>
            <person name="Nozaki H."/>
        </authorList>
    </citation>
    <scope>NUCLEOTIDE SEQUENCE</scope>
    <source>
        <strain evidence="5">NIES-3780</strain>
    </source>
</reference>
<dbReference type="Gene3D" id="3.40.50.300">
    <property type="entry name" value="P-loop containing nucleotide triphosphate hydrolases"/>
    <property type="match status" value="1"/>
</dbReference>
<dbReference type="InterPro" id="IPR027417">
    <property type="entry name" value="P-loop_NTPase"/>
</dbReference>
<feature type="region of interest" description="Disordered" evidence="1">
    <location>
        <begin position="913"/>
        <end position="938"/>
    </location>
</feature>
<feature type="domain" description="RDRP core" evidence="3">
    <location>
        <begin position="169"/>
        <end position="395"/>
    </location>
</feature>
<feature type="region of interest" description="Disordered" evidence="1">
    <location>
        <begin position="1058"/>
        <end position="1097"/>
    </location>
</feature>
<sequence length="1805" mass="190100">MCVCVCVCVCICMFCPLSYTDQRSPAANALEAASDGDGGRFRDRGVGDGNGTAESSRSGNNSSSRAAGNGRTTRHGGGEQMRGPYALENAEGDIEEGPLQDAVWDSLTAADFGPDYLGAATGEEMTHGSSAGGCSPLDPVLYGADTVAPVATAAAAPSPNELGGDVTAAHRTAAGKRISAKIRIRLEQSRRVFGVADPSREWPAPPSPDHNGPRSPQQLLYGQCFFQPLVDGQPQSLVGGHILMIRNPCYDIGDVRVLEVVDILSCRHLEDVLVLPVDGPRPTADESSGGDLDGDTFLVIWDPDFVRAVPRLPAPPYTAAPERQAGEVGIQQLISYFSGYRGDILGRIDRLYHLWAAIHPAGPRCSECRALSQLFCRGVDSVSTGQATTIPSHLQLPPESELSTVERQRLEDRVWKRMERRSEAVWRAFHDVRAAGLLEDPEGVRDLDSRGLMRLVRSRDVGLSEFELLRLMVRWCAGRPGANLTEWAMHIDFATFSPEQRLFALAAGLPRHLVFNALGQSALLQSEDLDAYQLGGERDMHWKMLAEGTTDNPLAFDHFHKALTAFQRKLLLMQMAEPSQVIAMYLNERFPMPGTYKCSQDMLVFAFAGSFRHKQPLPSHNLWLDLSSSRIQVYRNGNISQSFLWLHKGYAPIKPQAPVALTAPEAEMRPKVGLVIRHANPNQNLVPNYNEHNDPNYQQQRRAYNDRTNGLVERLPAGAGRGTTRDHAGGGSGRGAAGDPHVRVSIATIDLDRRAFNNGQLRKVTKEPLLRYELYVVSDREPLNTQSIWHLGGTEPYTPNDDGSDGTAAIREETGRCCPLVPLEVPALPEELLQLGHLEARACNGGAVEVRAAAMAARLAAQGKLAPAMRAARLARHVLQADQLADLLRAAGRFHDVGAAGQVVGWMLERREDGGRSGSTAAATAGAGGGASGAEDTAASAANAPARIERALHVLREAAGSGVLVTCPEVIIRIWAEIRAVQDPATTSSRNASPSGAGGSGGAAAAATAGVVRPPVSLSERELELLLVAAVSCARRQPEFVEELVLDIRNRVIFAGGCSSSSRSGSSSTVVASLAHNPSSSAGCQRPSGHPTPQKGLVDQAPLSLRLQLLQKVVYIAASGGVDHDAAVRLCQVLLNHEDLEGEGEGQQASDLQRDGSSRSSSSNKSNKGIGGKDYVERYCLTMAAALSYEVLTEITETDVALAARAEEERYGGGHDGAAAPPPDIQPGPLLFDYIATKVTAADSHSSMRSRLSRVGGSGGGGASLQDVARRWVADMKLRDHYHQFRQGLDQDGPGAMASVQAVLELRNLVACTGPEARPQPLDPDLAGAAAGGGGGGGGGVDGEYDEIMGSCTAEGHDTYVAPRGVCAEGLGLTASGSGGGGGGDCDGGGGGRFSLELRRQDGLLIPAGGGNESSGIRVGDLVRLSDMQTPPHLLHRYLRGGCDAAGMPLAVEAVVTSVGTVTLTLDLPWQPDIYEADVSAADGEAAVTRPDAAAAATAVSLDAASGVGGPGGASRRLRSWRLQRLGNVVTYERGTQALLRCQKQLMATAHPLFNSPNVNLGVRSPVATPLEIVVRTWTGEQLNVAIPRTGLNGGGGGGGSDMLDGMVGHRGSGSTNAAVSASASAADAAATPVAAVAPEAVGAACRVAGSNGSQRAAVEAAAGRVLSIIHGPPGTGKTTTIAALLTTLLLNQQEQQKADASHPPAPRQRQLPILITAETNVAVDNILDRLLRLVYDKKQQQQQGKQGQQQGQQQQQQHQETMPTPPLLRETTTAEDADPAAGAATTGSITSGSASTASAKGERG</sequence>
<keyword evidence="2" id="KW-0732">Signal</keyword>
<keyword evidence="6" id="KW-1185">Reference proteome</keyword>
<dbReference type="GO" id="GO:0030422">
    <property type="term" value="P:siRNA processing"/>
    <property type="evidence" value="ECO:0007669"/>
    <property type="project" value="TreeGrafter"/>
</dbReference>
<organism evidence="5 6">
    <name type="scientific">Volvox africanus</name>
    <dbReference type="NCBI Taxonomy" id="51714"/>
    <lineage>
        <taxon>Eukaryota</taxon>
        <taxon>Viridiplantae</taxon>
        <taxon>Chlorophyta</taxon>
        <taxon>core chlorophytes</taxon>
        <taxon>Chlorophyceae</taxon>
        <taxon>CS clade</taxon>
        <taxon>Chlamydomonadales</taxon>
        <taxon>Volvocaceae</taxon>
        <taxon>Volvox</taxon>
    </lineage>
</organism>
<evidence type="ECO:0000313" key="5">
    <source>
        <dbReference type="EMBL" id="GIL59350.1"/>
    </source>
</evidence>
<feature type="compositionally biased region" description="Low complexity" evidence="1">
    <location>
        <begin position="55"/>
        <end position="71"/>
    </location>
</feature>
<dbReference type="Pfam" id="PF13086">
    <property type="entry name" value="AAA_11"/>
    <property type="match status" value="1"/>
</dbReference>
<feature type="region of interest" description="Disordered" evidence="1">
    <location>
        <begin position="715"/>
        <end position="739"/>
    </location>
</feature>
<dbReference type="InterPro" id="IPR007855">
    <property type="entry name" value="RDRP"/>
</dbReference>
<dbReference type="PANTHER" id="PTHR23079:SF55">
    <property type="entry name" value="RNA-DIRECTED RNA POLYMERASE"/>
    <property type="match status" value="1"/>
</dbReference>
<protein>
    <recommendedName>
        <fullName evidence="7">RNA-directed RNA polymerase</fullName>
    </recommendedName>
</protein>
<evidence type="ECO:0000259" key="3">
    <source>
        <dbReference type="Pfam" id="PF05183"/>
    </source>
</evidence>
<dbReference type="GO" id="GO:0003723">
    <property type="term" value="F:RNA binding"/>
    <property type="evidence" value="ECO:0007669"/>
    <property type="project" value="UniProtKB-KW"/>
</dbReference>
<proteinExistence type="predicted"/>
<feature type="region of interest" description="Disordered" evidence="1">
    <location>
        <begin position="1316"/>
        <end position="1338"/>
    </location>
</feature>
<dbReference type="Proteomes" id="UP000747399">
    <property type="component" value="Unassembled WGS sequence"/>
</dbReference>
<dbReference type="SUPFAM" id="SSF52540">
    <property type="entry name" value="P-loop containing nucleoside triphosphate hydrolases"/>
    <property type="match status" value="1"/>
</dbReference>
<feature type="region of interest" description="Disordered" evidence="1">
    <location>
        <begin position="1142"/>
        <end position="1169"/>
    </location>
</feature>
<comment type="caution">
    <text evidence="5">The sequence shown here is derived from an EMBL/GenBank/DDBJ whole genome shotgun (WGS) entry which is preliminary data.</text>
</comment>
<dbReference type="Pfam" id="PF05183">
    <property type="entry name" value="RdRP"/>
    <property type="match status" value="1"/>
</dbReference>
<feature type="compositionally biased region" description="Low complexity" evidence="1">
    <location>
        <begin position="1058"/>
        <end position="1068"/>
    </location>
</feature>